<gene>
    <name evidence="1" type="ORF">B296_00011847</name>
</gene>
<organism evidence="1 2">
    <name type="scientific">Ensete ventricosum</name>
    <name type="common">Abyssinian banana</name>
    <name type="synonym">Musa ensete</name>
    <dbReference type="NCBI Taxonomy" id="4639"/>
    <lineage>
        <taxon>Eukaryota</taxon>
        <taxon>Viridiplantae</taxon>
        <taxon>Streptophyta</taxon>
        <taxon>Embryophyta</taxon>
        <taxon>Tracheophyta</taxon>
        <taxon>Spermatophyta</taxon>
        <taxon>Magnoliopsida</taxon>
        <taxon>Liliopsida</taxon>
        <taxon>Zingiberales</taxon>
        <taxon>Musaceae</taxon>
        <taxon>Ensete</taxon>
    </lineage>
</organism>
<comment type="caution">
    <text evidence="1">The sequence shown here is derived from an EMBL/GenBank/DDBJ whole genome shotgun (WGS) entry which is preliminary data.</text>
</comment>
<accession>A0A427A8W9</accession>
<proteinExistence type="predicted"/>
<dbReference type="Proteomes" id="UP000287651">
    <property type="component" value="Unassembled WGS sequence"/>
</dbReference>
<evidence type="ECO:0000313" key="2">
    <source>
        <dbReference type="Proteomes" id="UP000287651"/>
    </source>
</evidence>
<name>A0A427A8W9_ENSVE</name>
<dbReference type="AlphaFoldDB" id="A0A427A8W9"/>
<sequence length="148" mass="16393">MTNDISDDYWHVSVTYATSVSVCILSAMSADVASRLHCSPHMPLLLPFQHCHVSIGCAQSTVPADTEYCIAAHNRVALSTSAQLPHRDKLTPLTIMSSALPRHHQLCTVGDAADAEDCIAVHTDLPRHTYNVSNAYCRHIIIFRYRYS</sequence>
<protein>
    <submittedName>
        <fullName evidence="1">Uncharacterized protein</fullName>
    </submittedName>
</protein>
<dbReference type="EMBL" id="AMZH03003332">
    <property type="protein sequence ID" value="RRT72665.1"/>
    <property type="molecule type" value="Genomic_DNA"/>
</dbReference>
<reference evidence="1 2" key="1">
    <citation type="journal article" date="2014" name="Agronomy (Basel)">
        <title>A Draft Genome Sequence for Ensete ventricosum, the Drought-Tolerant Tree Against Hunger.</title>
        <authorList>
            <person name="Harrison J."/>
            <person name="Moore K.A."/>
            <person name="Paszkiewicz K."/>
            <person name="Jones T."/>
            <person name="Grant M."/>
            <person name="Ambacheew D."/>
            <person name="Muzemil S."/>
            <person name="Studholme D.J."/>
        </authorList>
    </citation>
    <scope>NUCLEOTIDE SEQUENCE [LARGE SCALE GENOMIC DNA]</scope>
</reference>
<evidence type="ECO:0000313" key="1">
    <source>
        <dbReference type="EMBL" id="RRT72665.1"/>
    </source>
</evidence>